<dbReference type="Proteomes" id="UP001552299">
    <property type="component" value="Unassembled WGS sequence"/>
</dbReference>
<reference evidence="2 3" key="1">
    <citation type="journal article" date="2024" name="Plant Biotechnol. J.">
        <title>Dendrobium thyrsiflorum genome and its molecular insights into genes involved in important horticultural traits.</title>
        <authorList>
            <person name="Chen B."/>
            <person name="Wang J.Y."/>
            <person name="Zheng P.J."/>
            <person name="Li K.L."/>
            <person name="Liang Y.M."/>
            <person name="Chen X.F."/>
            <person name="Zhang C."/>
            <person name="Zhao X."/>
            <person name="He X."/>
            <person name="Zhang G.Q."/>
            <person name="Liu Z.J."/>
            <person name="Xu Q."/>
        </authorList>
    </citation>
    <scope>NUCLEOTIDE SEQUENCE [LARGE SCALE GENOMIC DNA]</scope>
    <source>
        <strain evidence="2">GZMU011</strain>
    </source>
</reference>
<dbReference type="EMBL" id="JANQDX010000010">
    <property type="protein sequence ID" value="KAL0917238.1"/>
    <property type="molecule type" value="Genomic_DNA"/>
</dbReference>
<protein>
    <submittedName>
        <fullName evidence="2">Uncharacterized protein</fullName>
    </submittedName>
</protein>
<feature type="compositionally biased region" description="Gly residues" evidence="1">
    <location>
        <begin position="70"/>
        <end position="82"/>
    </location>
</feature>
<comment type="caution">
    <text evidence="2">The sequence shown here is derived from an EMBL/GenBank/DDBJ whole genome shotgun (WGS) entry which is preliminary data.</text>
</comment>
<evidence type="ECO:0000256" key="1">
    <source>
        <dbReference type="SAM" id="MobiDB-lite"/>
    </source>
</evidence>
<name>A0ABD0UWQ1_DENTH</name>
<proteinExistence type="predicted"/>
<evidence type="ECO:0000313" key="2">
    <source>
        <dbReference type="EMBL" id="KAL0917238.1"/>
    </source>
</evidence>
<feature type="region of interest" description="Disordered" evidence="1">
    <location>
        <begin position="62"/>
        <end position="82"/>
    </location>
</feature>
<keyword evidence="3" id="KW-1185">Reference proteome</keyword>
<gene>
    <name evidence="2" type="ORF">M5K25_012286</name>
</gene>
<sequence>MASMRRDHGLVLLAFSFAWLLIGSGISLGPSMAVATRVLKEEQYFIKTRVGFVFESKVDGPGSEQSGCHHGPGGGTGICPPN</sequence>
<dbReference type="AlphaFoldDB" id="A0ABD0UWQ1"/>
<evidence type="ECO:0000313" key="3">
    <source>
        <dbReference type="Proteomes" id="UP001552299"/>
    </source>
</evidence>
<accession>A0ABD0UWQ1</accession>
<organism evidence="2 3">
    <name type="scientific">Dendrobium thyrsiflorum</name>
    <name type="common">Pinecone-like raceme dendrobium</name>
    <name type="synonym">Orchid</name>
    <dbReference type="NCBI Taxonomy" id="117978"/>
    <lineage>
        <taxon>Eukaryota</taxon>
        <taxon>Viridiplantae</taxon>
        <taxon>Streptophyta</taxon>
        <taxon>Embryophyta</taxon>
        <taxon>Tracheophyta</taxon>
        <taxon>Spermatophyta</taxon>
        <taxon>Magnoliopsida</taxon>
        <taxon>Liliopsida</taxon>
        <taxon>Asparagales</taxon>
        <taxon>Orchidaceae</taxon>
        <taxon>Epidendroideae</taxon>
        <taxon>Malaxideae</taxon>
        <taxon>Dendrobiinae</taxon>
        <taxon>Dendrobium</taxon>
    </lineage>
</organism>